<name>A0A6C1E3L3_SACPS</name>
<keyword evidence="5" id="KW-1185">Reference proteome</keyword>
<dbReference type="CDD" id="cd00155">
    <property type="entry name" value="RasGEF"/>
    <property type="match status" value="1"/>
</dbReference>
<dbReference type="PROSITE" id="PS00720">
    <property type="entry name" value="RASGEF"/>
    <property type="match status" value="1"/>
</dbReference>
<sequence>MFVLIDNVLAYLLEQDDQFVTVRFAIQGQIVTRRVNKIHLSNVTDVLLIQFLSHTQNHNNNIVPKKILDNMRTAVRQLLEATACVSRECPLIKRNHEIRRARKRLLSDWYRLGADANQDTLLVVANSAWRFLAVWRPFVTSIQHATKELFKQIAYYLLHSNVDFQRVAALIQVIMGEDHLLFSMDEALKEVVEIQQYLDKMLPLDTHQWQKPSPFESGNLLLNFRDWTTDNGLLQELLHCYLQNKDKQEKHSVLRLIQLWLQSYWLDTNHTLNDILLFWCDHLADSEMYDMLFPEVVQLFAGGARTRQLKVQYIGLPDHELETSKPVTDYTTLFEEYKTDRIDENYELSHTSDLETLLLQWKQGEKPEGETFDLDIPPWTLAKTLTLLESALFLAVETIEFPKYFKHSNTTIDLVFKFSNQLSYYVLETTIQQTHTISYWLHVALSCLYLRNLNSLASIITTLQNHSIERLSFPLDVKLDSLFETLKTIVHPNNNYNVYRSIIQDIAHNGLPCVPFTSLFIRDITFIRDGNETFAKDETGINMNKFHQITKIIAFAQHLQQMQYKTLTCADLNAKNLLVAMTDVNSLYNDNKDRAYQVSIAKVPRLV</sequence>
<reference evidence="4 5" key="1">
    <citation type="journal article" date="2019" name="BMC Genomics">
        <title>Chromosome level assembly and comparative genome analysis confirm lager-brewing yeasts originated from a single hybridization.</title>
        <authorList>
            <person name="Salazar A.N."/>
            <person name="Gorter de Vries A.R."/>
            <person name="van den Broek M."/>
            <person name="Brouwers N."/>
            <person name="de la Torre Cortes P."/>
            <person name="Kuijpers N.G.A."/>
            <person name="Daran J.G."/>
            <person name="Abeel T."/>
        </authorList>
    </citation>
    <scope>NUCLEOTIDE SEQUENCE [LARGE SCALE GENOMIC DNA]</scope>
    <source>
        <strain evidence="4 5">CBS 1483</strain>
    </source>
</reference>
<dbReference type="InterPro" id="IPR008937">
    <property type="entry name" value="Ras-like_GEF"/>
</dbReference>
<proteinExistence type="predicted"/>
<dbReference type="SMART" id="SM00147">
    <property type="entry name" value="RasGEF"/>
    <property type="match status" value="1"/>
</dbReference>
<organism evidence="4 5">
    <name type="scientific">Saccharomyces pastorianus</name>
    <name type="common">Lager yeast</name>
    <name type="synonym">Saccharomyces cerevisiae x Saccharomyces eubayanus</name>
    <dbReference type="NCBI Taxonomy" id="27292"/>
    <lineage>
        <taxon>Eukaryota</taxon>
        <taxon>Fungi</taxon>
        <taxon>Dikarya</taxon>
        <taxon>Ascomycota</taxon>
        <taxon>Saccharomycotina</taxon>
        <taxon>Saccharomycetes</taxon>
        <taxon>Saccharomycetales</taxon>
        <taxon>Saccharomycetaceae</taxon>
        <taxon>Saccharomyces</taxon>
    </lineage>
</organism>
<dbReference type="PROSITE" id="PS50009">
    <property type="entry name" value="RASGEF_CAT"/>
    <property type="match status" value="1"/>
</dbReference>
<accession>A0A6C1E3L3</accession>
<dbReference type="Proteomes" id="UP000501346">
    <property type="component" value="Chromosome SeIII-ScIII"/>
</dbReference>
<dbReference type="Pfam" id="PF00617">
    <property type="entry name" value="RasGEF"/>
    <property type="match status" value="1"/>
</dbReference>
<dbReference type="PANTHER" id="PTHR23113:SF354">
    <property type="entry name" value="BUD SITE SELECTION PROTEIN 5"/>
    <property type="match status" value="1"/>
</dbReference>
<dbReference type="InterPro" id="IPR036964">
    <property type="entry name" value="RASGEF_cat_dom_sf"/>
</dbReference>
<evidence type="ECO:0000313" key="5">
    <source>
        <dbReference type="Proteomes" id="UP000501346"/>
    </source>
</evidence>
<dbReference type="GO" id="GO:0005085">
    <property type="term" value="F:guanyl-nucleotide exchange factor activity"/>
    <property type="evidence" value="ECO:0007669"/>
    <property type="project" value="UniProtKB-KW"/>
</dbReference>
<evidence type="ECO:0000256" key="2">
    <source>
        <dbReference type="PROSITE-ProRule" id="PRU00168"/>
    </source>
</evidence>
<evidence type="ECO:0000313" key="4">
    <source>
        <dbReference type="EMBL" id="QID83926.1"/>
    </source>
</evidence>
<dbReference type="PANTHER" id="PTHR23113">
    <property type="entry name" value="GUANINE NUCLEOTIDE EXCHANGE FACTOR"/>
    <property type="match status" value="1"/>
</dbReference>
<dbReference type="Gene3D" id="1.10.840.10">
    <property type="entry name" value="Ras guanine-nucleotide exchange factors catalytic domain"/>
    <property type="match status" value="1"/>
</dbReference>
<feature type="domain" description="Ras-GEF" evidence="3">
    <location>
        <begin position="377"/>
        <end position="605"/>
    </location>
</feature>
<dbReference type="EMBL" id="CP049000">
    <property type="protein sequence ID" value="QID83926.1"/>
    <property type="molecule type" value="Genomic_DNA"/>
</dbReference>
<dbReference type="AlphaFoldDB" id="A0A6C1E3L3"/>
<dbReference type="OrthoDB" id="546434at2759"/>
<dbReference type="InterPro" id="IPR001895">
    <property type="entry name" value="RASGEF_cat_dom"/>
</dbReference>
<gene>
    <name evidence="4" type="primary">BUD5_2</name>
    <name evidence="4" type="ORF">GRS66_006414</name>
</gene>
<evidence type="ECO:0000256" key="1">
    <source>
        <dbReference type="ARBA" id="ARBA00022658"/>
    </source>
</evidence>
<protein>
    <submittedName>
        <fullName evidence="4">Ras guanine nucleotide exchange factor bud5</fullName>
    </submittedName>
</protein>
<dbReference type="InterPro" id="IPR019804">
    <property type="entry name" value="Ras_G-nucl-exch_fac_CS"/>
</dbReference>
<dbReference type="GO" id="GO:0005886">
    <property type="term" value="C:plasma membrane"/>
    <property type="evidence" value="ECO:0007669"/>
    <property type="project" value="TreeGrafter"/>
</dbReference>
<keyword evidence="1 2" id="KW-0344">Guanine-nucleotide releasing factor</keyword>
<dbReference type="InterPro" id="IPR023578">
    <property type="entry name" value="Ras_GEF_dom_sf"/>
</dbReference>
<evidence type="ECO:0000259" key="3">
    <source>
        <dbReference type="PROSITE" id="PS50009"/>
    </source>
</evidence>
<dbReference type="SUPFAM" id="SSF48366">
    <property type="entry name" value="Ras GEF"/>
    <property type="match status" value="1"/>
</dbReference>
<dbReference type="GO" id="GO:0007265">
    <property type="term" value="P:Ras protein signal transduction"/>
    <property type="evidence" value="ECO:0007669"/>
    <property type="project" value="TreeGrafter"/>
</dbReference>